<evidence type="ECO:0000313" key="11">
    <source>
        <dbReference type="EnsemblPlants" id="Zm00001eb080030_P001"/>
    </source>
</evidence>
<keyword evidence="3 7" id="KW-0863">Zinc-finger</keyword>
<dbReference type="Gene3D" id="3.30.160.60">
    <property type="entry name" value="Classic Zinc Finger"/>
    <property type="match status" value="1"/>
</dbReference>
<dbReference type="GO" id="GO:0006355">
    <property type="term" value="P:regulation of DNA-templated transcription"/>
    <property type="evidence" value="ECO:0000318"/>
    <property type="project" value="GO_Central"/>
</dbReference>
<dbReference type="GO" id="GO:0003700">
    <property type="term" value="F:DNA-binding transcription factor activity"/>
    <property type="evidence" value="ECO:0000318"/>
    <property type="project" value="GO_Central"/>
</dbReference>
<dbReference type="SMART" id="SM00355">
    <property type="entry name" value="ZnF_C2H2"/>
    <property type="match status" value="3"/>
</dbReference>
<feature type="compositionally biased region" description="Polar residues" evidence="8">
    <location>
        <begin position="198"/>
        <end position="210"/>
    </location>
</feature>
<dbReference type="InterPro" id="IPR013087">
    <property type="entry name" value="Znf_C2H2_type"/>
</dbReference>
<dbReference type="STRING" id="4577.A0A1D6E8Q6"/>
<feature type="region of interest" description="Disordered" evidence="8">
    <location>
        <begin position="139"/>
        <end position="224"/>
    </location>
</feature>
<reference evidence="11" key="3">
    <citation type="submission" date="2021-05" db="UniProtKB">
        <authorList>
            <consortium name="EnsemblPlants"/>
        </authorList>
    </citation>
    <scope>IDENTIFICATION</scope>
    <source>
        <strain evidence="11">cv. B73</strain>
    </source>
</reference>
<evidence type="ECO:0000256" key="3">
    <source>
        <dbReference type="ARBA" id="ARBA00022771"/>
    </source>
</evidence>
<reference evidence="11" key="2">
    <citation type="submission" date="2019-07" db="EMBL/GenBank/DDBJ databases">
        <authorList>
            <person name="Seetharam A."/>
            <person name="Woodhouse M."/>
            <person name="Cannon E."/>
        </authorList>
    </citation>
    <scope>NUCLEOTIDE SEQUENCE [LARGE SCALE GENOMIC DNA]</scope>
    <source>
        <strain evidence="11">cv. B73</strain>
    </source>
</reference>
<feature type="region of interest" description="Disordered" evidence="8">
    <location>
        <begin position="297"/>
        <end position="351"/>
    </location>
</feature>
<feature type="compositionally biased region" description="Acidic residues" evidence="8">
    <location>
        <begin position="167"/>
        <end position="188"/>
    </location>
</feature>
<evidence type="ECO:0000313" key="10">
    <source>
        <dbReference type="EMBL" id="ONM16790.1"/>
    </source>
</evidence>
<reference evidence="10 12" key="1">
    <citation type="submission" date="2015-12" db="EMBL/GenBank/DDBJ databases">
        <title>Update maize B73 reference genome by single molecule sequencing technologies.</title>
        <authorList>
            <consortium name="Maize Genome Sequencing Project"/>
            <person name="Ware D."/>
        </authorList>
    </citation>
    <scope>NUCLEOTIDE SEQUENCE [LARGE SCALE GENOMIC DNA]</scope>
    <source>
        <strain evidence="12">cv. B73</strain>
        <tissue evidence="10">Seedling</tissue>
    </source>
</reference>
<dbReference type="Proteomes" id="UP000007305">
    <property type="component" value="Chromosome 2"/>
</dbReference>
<feature type="region of interest" description="Disordered" evidence="8">
    <location>
        <begin position="398"/>
        <end position="441"/>
    </location>
</feature>
<keyword evidence="1" id="KW-0479">Metal-binding</keyword>
<evidence type="ECO:0000256" key="6">
    <source>
        <dbReference type="ARBA" id="ARBA00023163"/>
    </source>
</evidence>
<feature type="region of interest" description="Disordered" evidence="8">
    <location>
        <begin position="473"/>
        <end position="505"/>
    </location>
</feature>
<keyword evidence="4" id="KW-0862">Zinc</keyword>
<dbReference type="InterPro" id="IPR036236">
    <property type="entry name" value="Znf_C2H2_sf"/>
</dbReference>
<name>A0A1D6E8Q6_MAIZE</name>
<evidence type="ECO:0000259" key="9">
    <source>
        <dbReference type="PROSITE" id="PS50157"/>
    </source>
</evidence>
<evidence type="ECO:0000256" key="8">
    <source>
        <dbReference type="SAM" id="MobiDB-lite"/>
    </source>
</evidence>
<dbReference type="EMBL" id="CM007648">
    <property type="protein sequence ID" value="ONM16790.1"/>
    <property type="molecule type" value="Genomic_DNA"/>
</dbReference>
<dbReference type="Gramene" id="Zm00001eb080030_T001">
    <property type="protein sequence ID" value="Zm00001eb080030_P001"/>
    <property type="gene ID" value="Zm00001eb080030"/>
</dbReference>
<dbReference type="AlphaFoldDB" id="A0A1D6E8Q6"/>
<sequence length="505" mass="54468">MNSQLQLQAYEAAGAVRVHPAEDGQTEATPQAPLRKIQGQGTADDLPRRQGSGLAPSMGTTGNTYAKCPECHKWFTSLKAMFGHLRKHPDRGYKGATRPTPATISAAAAVAGDNEPTKKVPRKESVFLALNMADEEKKPWEEAGTKWPAKAKRRRTPVAPMQATSCSEEEQEEAATGMEEEEEEEEEKEAAMILLEMSRTSSETQQQQPAQEPVHAPDAVSGHQIQTSDVEELMLQHQPAGQQIPEAAQIVQLENALELISAESQTPAAKQVTELVITTETVLTIMVPANKAIFPSLGSGAGDKKAKKRRVNSEQTVASMSPPPPPEGTVRTPPARRIPSPASGKKHTCPTCSKSFSTHQALGGHMASHVKNKTTSARHDDLAAAQAMDKRNILAHRDQSASNGDVIIPASAGAGKGALHERQDAQPPPARAPTPQTSALQHKCDECSQTFSSGQALGGHKRKHWFLEKQQARAALPAPVLEPESRDFDLNELPKEGQDEDNNQP</sequence>
<feature type="compositionally biased region" description="Basic and acidic residues" evidence="8">
    <location>
        <begin position="483"/>
        <end position="497"/>
    </location>
</feature>
<accession>A0A1D6E8Q6</accession>
<evidence type="ECO:0000256" key="4">
    <source>
        <dbReference type="ARBA" id="ARBA00022833"/>
    </source>
</evidence>
<dbReference type="eggNOG" id="KOG1721">
    <property type="taxonomic scope" value="Eukaryota"/>
</dbReference>
<feature type="domain" description="C2H2-type" evidence="9">
    <location>
        <begin position="442"/>
        <end position="464"/>
    </location>
</feature>
<evidence type="ECO:0000256" key="1">
    <source>
        <dbReference type="ARBA" id="ARBA00022723"/>
    </source>
</evidence>
<keyword evidence="5" id="KW-0805">Transcription regulation</keyword>
<dbReference type="Pfam" id="PF13912">
    <property type="entry name" value="zf-C2H2_6"/>
    <property type="match status" value="3"/>
</dbReference>
<dbReference type="GO" id="GO:0000976">
    <property type="term" value="F:transcription cis-regulatory region binding"/>
    <property type="evidence" value="ECO:0000318"/>
    <property type="project" value="GO_Central"/>
</dbReference>
<dbReference type="InterPro" id="IPR044653">
    <property type="entry name" value="AZF1/2/3-like"/>
</dbReference>
<evidence type="ECO:0000256" key="2">
    <source>
        <dbReference type="ARBA" id="ARBA00022737"/>
    </source>
</evidence>
<evidence type="ECO:0000313" key="12">
    <source>
        <dbReference type="Proteomes" id="UP000007305"/>
    </source>
</evidence>
<feature type="domain" description="C2H2-type" evidence="9">
    <location>
        <begin position="347"/>
        <end position="374"/>
    </location>
</feature>
<dbReference type="PROSITE" id="PS00028">
    <property type="entry name" value="ZINC_FINGER_C2H2_1"/>
    <property type="match status" value="3"/>
</dbReference>
<keyword evidence="6" id="KW-0804">Transcription</keyword>
<dbReference type="SUPFAM" id="SSF57667">
    <property type="entry name" value="beta-beta-alpha zinc fingers"/>
    <property type="match status" value="1"/>
</dbReference>
<keyword evidence="12" id="KW-1185">Reference proteome</keyword>
<dbReference type="PaxDb" id="4577-AC185655.3_FGP005"/>
<dbReference type="GO" id="GO:0005634">
    <property type="term" value="C:nucleus"/>
    <property type="evidence" value="ECO:0000318"/>
    <property type="project" value="GO_Central"/>
</dbReference>
<evidence type="ECO:0000256" key="7">
    <source>
        <dbReference type="PROSITE-ProRule" id="PRU00042"/>
    </source>
</evidence>
<evidence type="ECO:0000256" key="5">
    <source>
        <dbReference type="ARBA" id="ARBA00023015"/>
    </source>
</evidence>
<dbReference type="GO" id="GO:0008270">
    <property type="term" value="F:zinc ion binding"/>
    <property type="evidence" value="ECO:0007669"/>
    <property type="project" value="UniProtKB-KW"/>
</dbReference>
<proteinExistence type="predicted"/>
<organism evidence="10">
    <name type="scientific">Zea mays</name>
    <name type="common">Maize</name>
    <dbReference type="NCBI Taxonomy" id="4577"/>
    <lineage>
        <taxon>Eukaryota</taxon>
        <taxon>Viridiplantae</taxon>
        <taxon>Streptophyta</taxon>
        <taxon>Embryophyta</taxon>
        <taxon>Tracheophyta</taxon>
        <taxon>Spermatophyta</taxon>
        <taxon>Magnoliopsida</taxon>
        <taxon>Liliopsida</taxon>
        <taxon>Poales</taxon>
        <taxon>Poaceae</taxon>
        <taxon>PACMAD clade</taxon>
        <taxon>Panicoideae</taxon>
        <taxon>Andropogonodae</taxon>
        <taxon>Andropogoneae</taxon>
        <taxon>Tripsacinae</taxon>
        <taxon>Zea</taxon>
    </lineage>
</organism>
<dbReference type="PROSITE" id="PS50157">
    <property type="entry name" value="ZINC_FINGER_C2H2_2"/>
    <property type="match status" value="2"/>
</dbReference>
<dbReference type="PANTHER" id="PTHR45988:SF47">
    <property type="entry name" value="OSJNBA0089K21.8-LIKE PROTEIN"/>
    <property type="match status" value="1"/>
</dbReference>
<dbReference type="EnsemblPlants" id="Zm00001eb080030_T001">
    <property type="protein sequence ID" value="Zm00001eb080030_P001"/>
    <property type="gene ID" value="Zm00001eb080030"/>
</dbReference>
<dbReference type="PANTHER" id="PTHR45988">
    <property type="entry name" value="C2H2 TYPE ZINC FINGER TRANSCRIPTION FACTOR FAMILY-RELATED"/>
    <property type="match status" value="1"/>
</dbReference>
<gene>
    <name evidence="10" type="ORF">ZEAMMB73_Zm00001d003342</name>
</gene>
<keyword evidence="2" id="KW-0677">Repeat</keyword>
<protein>
    <submittedName>
        <fullName evidence="10">OSJNBa0089K21.8-like protein</fullName>
    </submittedName>
</protein>
<feature type="region of interest" description="Disordered" evidence="8">
    <location>
        <begin position="16"/>
        <end position="62"/>
    </location>
</feature>